<keyword evidence="6 7" id="KW-0066">ATP synthesis</keyword>
<keyword evidence="4 7" id="KW-0406">Ion transport</keyword>
<dbReference type="NCBIfam" id="TIGR01145">
    <property type="entry name" value="ATP_synt_delta"/>
    <property type="match status" value="1"/>
</dbReference>
<comment type="subcellular location">
    <subcellularLocation>
        <location evidence="7">Cell membrane</location>
        <topology evidence="7">Peripheral membrane protein</topology>
    </subcellularLocation>
    <subcellularLocation>
        <location evidence="1">Membrane</location>
    </subcellularLocation>
</comment>
<evidence type="ECO:0000256" key="6">
    <source>
        <dbReference type="ARBA" id="ARBA00023310"/>
    </source>
</evidence>
<dbReference type="Pfam" id="PF00213">
    <property type="entry name" value="OSCP"/>
    <property type="match status" value="1"/>
</dbReference>
<dbReference type="PANTHER" id="PTHR11910">
    <property type="entry name" value="ATP SYNTHASE DELTA CHAIN"/>
    <property type="match status" value="1"/>
</dbReference>
<name>A0ABT7VDD7_9BACE</name>
<accession>A0ABT7VDD7</accession>
<dbReference type="RefSeq" id="WP_289558455.1">
    <property type="nucleotide sequence ID" value="NZ_JAUDEN010000004.1"/>
</dbReference>
<comment type="function">
    <text evidence="7">This protein is part of the stalk that links CF(0) to CF(1). It either transmits conformational changes from CF(0) to CF(1) or is implicated in proton conduction.</text>
</comment>
<keyword evidence="9" id="KW-1185">Reference proteome</keyword>
<dbReference type="NCBIfam" id="NF009964">
    <property type="entry name" value="PRK13429.1-3"/>
    <property type="match status" value="1"/>
</dbReference>
<evidence type="ECO:0000256" key="2">
    <source>
        <dbReference type="ARBA" id="ARBA00022448"/>
    </source>
</evidence>
<evidence type="ECO:0000256" key="4">
    <source>
        <dbReference type="ARBA" id="ARBA00023065"/>
    </source>
</evidence>
<evidence type="ECO:0000313" key="9">
    <source>
        <dbReference type="Proteomes" id="UP001169458"/>
    </source>
</evidence>
<organism evidence="8 9">
    <name type="scientific">Bacteroides gallinaceum</name>
    <dbReference type="NCBI Taxonomy" id="1462571"/>
    <lineage>
        <taxon>Bacteria</taxon>
        <taxon>Pseudomonadati</taxon>
        <taxon>Bacteroidota</taxon>
        <taxon>Bacteroidia</taxon>
        <taxon>Bacteroidales</taxon>
        <taxon>Bacteroidaceae</taxon>
        <taxon>Bacteroides</taxon>
    </lineage>
</organism>
<keyword evidence="2 7" id="KW-0813">Transport</keyword>
<dbReference type="Proteomes" id="UP001169458">
    <property type="component" value="Unassembled WGS sequence"/>
</dbReference>
<dbReference type="HAMAP" id="MF_01416">
    <property type="entry name" value="ATP_synth_delta_bact"/>
    <property type="match status" value="1"/>
</dbReference>
<proteinExistence type="inferred from homology"/>
<keyword evidence="5 7" id="KW-0472">Membrane</keyword>
<protein>
    <recommendedName>
        <fullName evidence="7">ATP synthase subunit delta</fullName>
    </recommendedName>
    <alternativeName>
        <fullName evidence="7">ATP synthase F(1) sector subunit delta</fullName>
    </alternativeName>
    <alternativeName>
        <fullName evidence="7">F-type ATPase subunit delta</fullName>
        <shortName evidence="7">F-ATPase subunit delta</shortName>
    </alternativeName>
</protein>
<dbReference type="PRINTS" id="PR00125">
    <property type="entry name" value="ATPASEDELTA"/>
</dbReference>
<comment type="function">
    <text evidence="7">F(1)F(0) ATP synthase produces ATP from ADP in the presence of a proton or sodium gradient. F-type ATPases consist of two structural domains, F(1) containing the extramembraneous catalytic core and F(0) containing the membrane proton channel, linked together by a central stalk and a peripheral stalk. During catalysis, ATP synthesis in the catalytic domain of F(1) is coupled via a rotary mechanism of the central stalk subunits to proton translocation.</text>
</comment>
<comment type="similarity">
    <text evidence="7">Belongs to the ATPase delta chain family.</text>
</comment>
<keyword evidence="3 7" id="KW-0375">Hydrogen ion transport</keyword>
<dbReference type="EMBL" id="JAUDEN010000004">
    <property type="protein sequence ID" value="MDM8324305.1"/>
    <property type="molecule type" value="Genomic_DNA"/>
</dbReference>
<gene>
    <name evidence="7" type="primary">atpH</name>
    <name evidence="8" type="ORF">QUW60_03515</name>
</gene>
<evidence type="ECO:0000256" key="5">
    <source>
        <dbReference type="ARBA" id="ARBA00023136"/>
    </source>
</evidence>
<comment type="caution">
    <text evidence="8">The sequence shown here is derived from an EMBL/GenBank/DDBJ whole genome shotgun (WGS) entry which is preliminary data.</text>
</comment>
<dbReference type="SUPFAM" id="SSF47928">
    <property type="entry name" value="N-terminal domain of the delta subunit of the F1F0-ATP synthase"/>
    <property type="match status" value="1"/>
</dbReference>
<sequence>MNTGVISRRYAKALLAYAKEAGKDNKVYAEAQVLSQRFVDVPGLRHAIENPVLDIRTKLKLLREGAGGNGLSKELDRFFSLVLEERREKFLLFMMWSYIDLYREDKNIIIGRLTTAVPAPKLVKKLEEASSKQTKGNVVIETKVDPAILGGYIFELAGRRMDASVSNQLKRVEQQFIAKNRRIV</sequence>
<dbReference type="InterPro" id="IPR026015">
    <property type="entry name" value="ATP_synth_OSCP/delta_N_sf"/>
</dbReference>
<evidence type="ECO:0000256" key="7">
    <source>
        <dbReference type="HAMAP-Rule" id="MF_01416"/>
    </source>
</evidence>
<evidence type="ECO:0000256" key="1">
    <source>
        <dbReference type="ARBA" id="ARBA00004370"/>
    </source>
</evidence>
<reference evidence="9" key="1">
    <citation type="submission" date="2023-07" db="EMBL/GenBank/DDBJ databases">
        <title>Identification and characterization of horizontal gene transfer across gut microbiota members of farm animals based on homology search.</title>
        <authorList>
            <person name="Schwarzerova J."/>
            <person name="Nykrynova M."/>
            <person name="Jureckova K."/>
            <person name="Cejkova D."/>
            <person name="Rychlik I."/>
        </authorList>
    </citation>
    <scope>NUCLEOTIDE SEQUENCE [LARGE SCALE GENOMIC DNA]</scope>
    <source>
        <strain evidence="9">109_WCHN</strain>
    </source>
</reference>
<keyword evidence="7" id="KW-0139">CF(1)</keyword>
<evidence type="ECO:0000313" key="8">
    <source>
        <dbReference type="EMBL" id="MDM8324305.1"/>
    </source>
</evidence>
<evidence type="ECO:0000256" key="3">
    <source>
        <dbReference type="ARBA" id="ARBA00022781"/>
    </source>
</evidence>
<keyword evidence="7" id="KW-1003">Cell membrane</keyword>
<dbReference type="Gene3D" id="1.10.520.20">
    <property type="entry name" value="N-terminal domain of the delta subunit of the F1F0-ATP synthase"/>
    <property type="match status" value="1"/>
</dbReference>
<dbReference type="InterPro" id="IPR000711">
    <property type="entry name" value="ATPase_OSCP/dsu"/>
</dbReference>